<evidence type="ECO:0000256" key="1">
    <source>
        <dbReference type="SAM" id="MobiDB-lite"/>
    </source>
</evidence>
<evidence type="ECO:0000313" key="3">
    <source>
        <dbReference type="EMBL" id="KAG2996826.1"/>
    </source>
</evidence>
<sequence>MSPADDELWGFTTSLQAQELLGALQKSLYPAKSPLSTFVSLLVTSDVGVCGLLSNSPNSNLLDNILLNGKRSPASSHVHVSLMKVVNEHTRPPRPIPPRDGSKLIKGFVQQAEQRRVACRFARAGREFTPRPPGHRRAHAPHRPHTQRLSKDDRLETRSGAPVSAPGNQEEESTAAIIGGLFATKQVQRNRQISLTPAMLPAATAAAASGLGANNKPIFTFARRKLQMENISTQHSPVMPGSAMMLSSTTTSQHLGHRTRVSNLAAKLDTILRSSPWMRRKVVIQPQMNSPSQRGFSNVSSPRLLSAPIPQAHAQHEAIDASSGKGNEKLRKHHPKNGYNEEMEKRVKATFQRFVRLWRERKRRSEQAALSIVNGNGSAKHSNPLSPTKGSNNAAGRHGGKLRRELDAQSSNVASILSRRMIGEVPALKFFDEGETLALDQSPQEPVMFVPTVTRARSSDTEDEGDSSSGAMISPTSQARTIGDMMASSFKNGGVRSPLRRATPRGVCYTLDASGCRRIKMQSGAPIQLNRAGKHTSQNHKRSEEITIERATSKILRRKMIRRVKVKYQIISRLTDDFTRSKTVLTAKLGSQLALRQAEGERMFGKRLSLHLSNNAELPPHMTAKELSLARLRFKKANLQACCQTLAVLGAALHHVETAGEVSGREISTGEQHFLELLSCAVEGDHALTPLLVDGIRGQFNADQRQKPLVAGLLGLLERATVPSDT</sequence>
<dbReference type="EMBL" id="RCML01000032">
    <property type="protein sequence ID" value="KAG2996826.1"/>
    <property type="molecule type" value="Genomic_DNA"/>
</dbReference>
<name>A0A8T0ZXT6_9STRA</name>
<evidence type="ECO:0000313" key="4">
    <source>
        <dbReference type="Proteomes" id="UP000735874"/>
    </source>
</evidence>
<dbReference type="Proteomes" id="UP000735874">
    <property type="component" value="Unassembled WGS sequence"/>
</dbReference>
<gene>
    <name evidence="2" type="ORF">PC113_g2364</name>
    <name evidence="3" type="ORF">PC118_g2260</name>
</gene>
<dbReference type="VEuPathDB" id="FungiDB:PC110_g12564"/>
<reference evidence="2" key="1">
    <citation type="submission" date="2018-10" db="EMBL/GenBank/DDBJ databases">
        <title>Effector identification in a new, highly contiguous assembly of the strawberry crown rot pathogen Phytophthora cactorum.</title>
        <authorList>
            <person name="Armitage A.D."/>
            <person name="Nellist C.F."/>
            <person name="Bates H."/>
            <person name="Vickerstaff R.J."/>
            <person name="Harrison R.J."/>
        </authorList>
    </citation>
    <scope>NUCLEOTIDE SEQUENCE</scope>
    <source>
        <strain evidence="2">15-7</strain>
        <strain evidence="3">P415</strain>
    </source>
</reference>
<proteinExistence type="predicted"/>
<protein>
    <submittedName>
        <fullName evidence="2">Uncharacterized protein</fullName>
    </submittedName>
</protein>
<dbReference type="AlphaFoldDB" id="A0A8T0ZXT6"/>
<dbReference type="EMBL" id="RCMG01000032">
    <property type="protein sequence ID" value="KAG2866950.1"/>
    <property type="molecule type" value="Genomic_DNA"/>
</dbReference>
<dbReference type="Proteomes" id="UP000697107">
    <property type="component" value="Unassembled WGS sequence"/>
</dbReference>
<feature type="compositionally biased region" description="Polar residues" evidence="1">
    <location>
        <begin position="373"/>
        <end position="394"/>
    </location>
</feature>
<accession>A0A8T0ZXT6</accession>
<feature type="compositionally biased region" description="Basic residues" evidence="1">
    <location>
        <begin position="133"/>
        <end position="148"/>
    </location>
</feature>
<feature type="region of interest" description="Disordered" evidence="1">
    <location>
        <begin position="456"/>
        <end position="476"/>
    </location>
</feature>
<feature type="region of interest" description="Disordered" evidence="1">
    <location>
        <begin position="311"/>
        <end position="344"/>
    </location>
</feature>
<feature type="region of interest" description="Disordered" evidence="1">
    <location>
        <begin position="370"/>
        <end position="403"/>
    </location>
</feature>
<feature type="region of interest" description="Disordered" evidence="1">
    <location>
        <begin position="124"/>
        <end position="171"/>
    </location>
</feature>
<evidence type="ECO:0000313" key="2">
    <source>
        <dbReference type="EMBL" id="KAG2866950.1"/>
    </source>
</evidence>
<comment type="caution">
    <text evidence="2">The sequence shown here is derived from an EMBL/GenBank/DDBJ whole genome shotgun (WGS) entry which is preliminary data.</text>
</comment>
<organism evidence="2 4">
    <name type="scientific">Phytophthora cactorum</name>
    <dbReference type="NCBI Taxonomy" id="29920"/>
    <lineage>
        <taxon>Eukaryota</taxon>
        <taxon>Sar</taxon>
        <taxon>Stramenopiles</taxon>
        <taxon>Oomycota</taxon>
        <taxon>Peronosporomycetes</taxon>
        <taxon>Peronosporales</taxon>
        <taxon>Peronosporaceae</taxon>
        <taxon>Phytophthora</taxon>
    </lineage>
</organism>